<evidence type="ECO:0000256" key="3">
    <source>
        <dbReference type="ARBA" id="ARBA00022827"/>
    </source>
</evidence>
<dbReference type="InterPro" id="IPR050562">
    <property type="entry name" value="FAD_mOase_fung"/>
</dbReference>
<dbReference type="Pfam" id="PF01494">
    <property type="entry name" value="FAD_binding_3"/>
    <property type="match status" value="2"/>
</dbReference>
<protein>
    <submittedName>
        <fullName evidence="6">FAD/NAD(P)-binding domain-containing protein</fullName>
    </submittedName>
</protein>
<dbReference type="Proteomes" id="UP000078512">
    <property type="component" value="Unassembled WGS sequence"/>
</dbReference>
<organism evidence="6 7">
    <name type="scientific">Linnemannia elongata AG-77</name>
    <dbReference type="NCBI Taxonomy" id="1314771"/>
    <lineage>
        <taxon>Eukaryota</taxon>
        <taxon>Fungi</taxon>
        <taxon>Fungi incertae sedis</taxon>
        <taxon>Mucoromycota</taxon>
        <taxon>Mortierellomycotina</taxon>
        <taxon>Mortierellomycetes</taxon>
        <taxon>Mortierellales</taxon>
        <taxon>Mortierellaceae</taxon>
        <taxon>Linnemannia</taxon>
    </lineage>
</organism>
<dbReference type="GO" id="GO:0004497">
    <property type="term" value="F:monooxygenase activity"/>
    <property type="evidence" value="ECO:0007669"/>
    <property type="project" value="InterPro"/>
</dbReference>
<dbReference type="PRINTS" id="PR00420">
    <property type="entry name" value="RNGMNOXGNASE"/>
</dbReference>
<dbReference type="InterPro" id="IPR036188">
    <property type="entry name" value="FAD/NAD-bd_sf"/>
</dbReference>
<dbReference type="Gene3D" id="3.50.50.60">
    <property type="entry name" value="FAD/NAD(P)-binding domain"/>
    <property type="match status" value="1"/>
</dbReference>
<dbReference type="EMBL" id="KV442038">
    <property type="protein sequence ID" value="OAQ29977.1"/>
    <property type="molecule type" value="Genomic_DNA"/>
</dbReference>
<dbReference type="SUPFAM" id="SSF51905">
    <property type="entry name" value="FAD/NAD(P)-binding domain"/>
    <property type="match status" value="1"/>
</dbReference>
<name>A0A197JXC8_9FUNG</name>
<comment type="similarity">
    <text evidence="1">Belongs to the paxM FAD-dependent monooxygenase family.</text>
</comment>
<gene>
    <name evidence="6" type="ORF">K457DRAFT_137519</name>
</gene>
<evidence type="ECO:0000256" key="2">
    <source>
        <dbReference type="ARBA" id="ARBA00022630"/>
    </source>
</evidence>
<dbReference type="AlphaFoldDB" id="A0A197JXC8"/>
<keyword evidence="7" id="KW-1185">Reference proteome</keyword>
<evidence type="ECO:0000259" key="5">
    <source>
        <dbReference type="Pfam" id="PF01494"/>
    </source>
</evidence>
<keyword evidence="2" id="KW-0285">Flavoprotein</keyword>
<dbReference type="PANTHER" id="PTHR47356">
    <property type="entry name" value="FAD-DEPENDENT MONOOXYGENASE ASQG-RELATED"/>
    <property type="match status" value="1"/>
</dbReference>
<dbReference type="InterPro" id="IPR002938">
    <property type="entry name" value="FAD-bd"/>
</dbReference>
<feature type="domain" description="FAD-binding" evidence="5">
    <location>
        <begin position="300"/>
        <end position="380"/>
    </location>
</feature>
<dbReference type="OrthoDB" id="655030at2759"/>
<dbReference type="GO" id="GO:0071949">
    <property type="term" value="F:FAD binding"/>
    <property type="evidence" value="ECO:0007669"/>
    <property type="project" value="InterPro"/>
</dbReference>
<keyword evidence="3" id="KW-0274">FAD</keyword>
<dbReference type="STRING" id="1314771.A0A197JXC8"/>
<keyword evidence="4" id="KW-0560">Oxidoreductase</keyword>
<dbReference type="PANTHER" id="PTHR47356:SF2">
    <property type="entry name" value="FAD-BINDING DOMAIN-CONTAINING PROTEIN-RELATED"/>
    <property type="match status" value="1"/>
</dbReference>
<evidence type="ECO:0000313" key="6">
    <source>
        <dbReference type="EMBL" id="OAQ29977.1"/>
    </source>
</evidence>
<evidence type="ECO:0000256" key="1">
    <source>
        <dbReference type="ARBA" id="ARBA00007992"/>
    </source>
</evidence>
<evidence type="ECO:0000256" key="4">
    <source>
        <dbReference type="ARBA" id="ARBA00023002"/>
    </source>
</evidence>
<sequence length="461" mass="50827">MSAIAKPKVLIVGAGLGGMALGILLHKAKIPFEIYERASVVKPLGTALSFNATTAVMFKQCGFYDEFLAIAKPMSGVQVGNTRRTIDYKIDFSEQEELFGANGFIVPRPDICDLFIRHVPKEHMHMGKKVVSSEQTEEGVRLSFADGTTAEGAILVGADGAYSTIRQQMYEQLKKEDRLLASDGEPLPFSTTCLVGQTKPLDPKDFPSLALPDSQVMTILGKGTPYAWSIFTTKRNTIAWAVGEVLGRESSKEGEKNEEWGPGAAEAMCELSRDFPVISGGDKLVTMGDLIDWTPKDLITKVMLEEKVFETWYDGRVVLIGDACHKISPAGGAGATNAIHDAITVANWIYALPPSPTKNDIEKYFAEYKKERLPKAKEAYESSLMFKTISSKTYLEWVAAFCFKNMPAWMNRKMLAGMMAYRPMVAFLPDPEDNGTIPPSPQHSLEARRIVKERMEAASRA</sequence>
<feature type="domain" description="FAD-binding" evidence="5">
    <location>
        <begin position="8"/>
        <end position="179"/>
    </location>
</feature>
<proteinExistence type="inferred from homology"/>
<evidence type="ECO:0000313" key="7">
    <source>
        <dbReference type="Proteomes" id="UP000078512"/>
    </source>
</evidence>
<reference evidence="6 7" key="1">
    <citation type="submission" date="2016-05" db="EMBL/GenBank/DDBJ databases">
        <title>Genome sequencing reveals origins of a unique bacterial endosymbiosis in the earliest lineages of terrestrial Fungi.</title>
        <authorList>
            <consortium name="DOE Joint Genome Institute"/>
            <person name="Uehling J."/>
            <person name="Gryganskyi A."/>
            <person name="Hameed K."/>
            <person name="Tschaplinski T."/>
            <person name="Misztal P."/>
            <person name="Wu S."/>
            <person name="Desiro A."/>
            <person name="Vande Pol N."/>
            <person name="Du Z.-Y."/>
            <person name="Zienkiewicz A."/>
            <person name="Zienkiewicz K."/>
            <person name="Morin E."/>
            <person name="Tisserant E."/>
            <person name="Splivallo R."/>
            <person name="Hainaut M."/>
            <person name="Henrissat B."/>
            <person name="Ohm R."/>
            <person name="Kuo A."/>
            <person name="Yan J."/>
            <person name="Lipzen A."/>
            <person name="Nolan M."/>
            <person name="Labutti K."/>
            <person name="Barry K."/>
            <person name="Goldstein A."/>
            <person name="Labbe J."/>
            <person name="Schadt C."/>
            <person name="Tuskan G."/>
            <person name="Grigoriev I."/>
            <person name="Martin F."/>
            <person name="Vilgalys R."/>
            <person name="Bonito G."/>
        </authorList>
    </citation>
    <scope>NUCLEOTIDE SEQUENCE [LARGE SCALE GENOMIC DNA]</scope>
    <source>
        <strain evidence="6 7">AG-77</strain>
    </source>
</reference>
<accession>A0A197JXC8</accession>